<evidence type="ECO:0008006" key="3">
    <source>
        <dbReference type="Google" id="ProtNLM"/>
    </source>
</evidence>
<accession>A0ABV5L5S7</accession>
<keyword evidence="2" id="KW-1185">Reference proteome</keyword>
<protein>
    <recommendedName>
        <fullName evidence="3">IrrE N-terminal-like domain-containing protein</fullName>
    </recommendedName>
</protein>
<organism evidence="1 2">
    <name type="scientific">Streptomyces heliomycini</name>
    <dbReference type="NCBI Taxonomy" id="284032"/>
    <lineage>
        <taxon>Bacteria</taxon>
        <taxon>Bacillati</taxon>
        <taxon>Actinomycetota</taxon>
        <taxon>Actinomycetes</taxon>
        <taxon>Kitasatosporales</taxon>
        <taxon>Streptomycetaceae</taxon>
        <taxon>Streptomyces</taxon>
    </lineage>
</organism>
<dbReference type="RefSeq" id="WP_380954625.1">
    <property type="nucleotide sequence ID" value="NZ_JBHMDI010000008.1"/>
</dbReference>
<sequence length="171" mass="19451">MNERRLRKRCRSVLRELGITPPLHVPELCRLLGEHRGRPIRLVPYSLPVPGPYGLWIAGAHADYIFFQKETSQAHQDHIVLHEVGHILADHAGDQSDDAAWQELLPDLSVEAINRALRRTSYVEEREREAELVATIILEWASVLDRVTPRAPGDASVRRVHTALADRQGWL</sequence>
<dbReference type="Proteomes" id="UP001589753">
    <property type="component" value="Unassembled WGS sequence"/>
</dbReference>
<name>A0ABV5L5S7_9ACTN</name>
<gene>
    <name evidence="1" type="ORF">ACFFUA_05260</name>
</gene>
<comment type="caution">
    <text evidence="1">The sequence shown here is derived from an EMBL/GenBank/DDBJ whole genome shotgun (WGS) entry which is preliminary data.</text>
</comment>
<evidence type="ECO:0000313" key="1">
    <source>
        <dbReference type="EMBL" id="MFB9346875.1"/>
    </source>
</evidence>
<proteinExistence type="predicted"/>
<reference evidence="1 2" key="1">
    <citation type="submission" date="2024-09" db="EMBL/GenBank/DDBJ databases">
        <authorList>
            <person name="Sun Q."/>
            <person name="Mori K."/>
        </authorList>
    </citation>
    <scope>NUCLEOTIDE SEQUENCE [LARGE SCALE GENOMIC DNA]</scope>
    <source>
        <strain evidence="1 2">JCM 9767</strain>
    </source>
</reference>
<evidence type="ECO:0000313" key="2">
    <source>
        <dbReference type="Proteomes" id="UP001589753"/>
    </source>
</evidence>
<dbReference type="EMBL" id="JBHMDI010000008">
    <property type="protein sequence ID" value="MFB9346875.1"/>
    <property type="molecule type" value="Genomic_DNA"/>
</dbReference>